<dbReference type="SUPFAM" id="SSF53807">
    <property type="entry name" value="Helical backbone' metal receptor"/>
    <property type="match status" value="1"/>
</dbReference>
<dbReference type="GO" id="GO:0071281">
    <property type="term" value="P:cellular response to iron ion"/>
    <property type="evidence" value="ECO:0007669"/>
    <property type="project" value="TreeGrafter"/>
</dbReference>
<accession>A0A5D5AME2</accession>
<dbReference type="InterPro" id="IPR002491">
    <property type="entry name" value="ABC_transptr_periplasmic_BD"/>
</dbReference>
<keyword evidence="3" id="KW-1185">Reference proteome</keyword>
<evidence type="ECO:0000313" key="2">
    <source>
        <dbReference type="EMBL" id="TYT60630.1"/>
    </source>
</evidence>
<evidence type="ECO:0000259" key="1">
    <source>
        <dbReference type="PROSITE" id="PS50983"/>
    </source>
</evidence>
<dbReference type="InterPro" id="IPR050902">
    <property type="entry name" value="ABC_Transporter_SBP"/>
</dbReference>
<dbReference type="Pfam" id="PF01497">
    <property type="entry name" value="Peripla_BP_2"/>
    <property type="match status" value="1"/>
</dbReference>
<dbReference type="Proteomes" id="UP000324104">
    <property type="component" value="Unassembled WGS sequence"/>
</dbReference>
<dbReference type="AlphaFoldDB" id="A0A5D5AME2"/>
<gene>
    <name evidence="2" type="ORF">FYC77_17995</name>
</gene>
<reference evidence="2 3" key="1">
    <citation type="submission" date="2019-08" db="EMBL/GenBank/DDBJ databases">
        <title>Archaea genome.</title>
        <authorList>
            <person name="Kajale S."/>
            <person name="Shouche Y."/>
            <person name="Deshpande N."/>
            <person name="Sharma A."/>
        </authorList>
    </citation>
    <scope>NUCLEOTIDE SEQUENCE [LARGE SCALE GENOMIC DNA]</scope>
    <source>
        <strain evidence="2 3">ESP3B_9</strain>
    </source>
</reference>
<evidence type="ECO:0000313" key="3">
    <source>
        <dbReference type="Proteomes" id="UP000324104"/>
    </source>
</evidence>
<comment type="caution">
    <text evidence="2">The sequence shown here is derived from an EMBL/GenBank/DDBJ whole genome shotgun (WGS) entry which is preliminary data.</text>
</comment>
<feature type="domain" description="Fe/B12 periplasmic-binding" evidence="1">
    <location>
        <begin position="29"/>
        <end position="191"/>
    </location>
</feature>
<dbReference type="PROSITE" id="PS50983">
    <property type="entry name" value="FE_B12_PBP"/>
    <property type="match status" value="1"/>
</dbReference>
<name>A0A5D5AME2_9EURY</name>
<dbReference type="PANTHER" id="PTHR30535">
    <property type="entry name" value="VITAMIN B12-BINDING PROTEIN"/>
    <property type="match status" value="1"/>
</dbReference>
<feature type="non-terminal residue" evidence="2">
    <location>
        <position position="191"/>
    </location>
</feature>
<dbReference type="Gene3D" id="3.40.50.1980">
    <property type="entry name" value="Nitrogenase molybdenum iron protein domain"/>
    <property type="match status" value="2"/>
</dbReference>
<dbReference type="EMBL" id="VTAW01000035">
    <property type="protein sequence ID" value="TYT60630.1"/>
    <property type="molecule type" value="Genomic_DNA"/>
</dbReference>
<protein>
    <submittedName>
        <fullName evidence="2">ABC transporter substrate-binding protein</fullName>
    </submittedName>
</protein>
<dbReference type="PANTHER" id="PTHR30535:SF34">
    <property type="entry name" value="MOLYBDATE-BINDING PROTEIN MOLA"/>
    <property type="match status" value="1"/>
</dbReference>
<proteinExistence type="predicted"/>
<sequence>MDADLECEFPLERTDARGETITLEEEPDRIVTLYPGDAQLAFQVGIEDRVVGMPIGQYTDSLETDGQTDISRDDGVTPEVETIVDLDPDFVLAANIALFEEDLVAQIEEAGIPVYVLDEANSIEDVEENVAATGELSGECERAQLRSEWMTDRLSILEDAVDDEDEPLAYYPTGDGFTPGTDTFQHDVLEA</sequence>
<organism evidence="2 3">
    <name type="scientific">Natrialba swarupiae</name>
    <dbReference type="NCBI Taxonomy" id="2448032"/>
    <lineage>
        <taxon>Archaea</taxon>
        <taxon>Methanobacteriati</taxon>
        <taxon>Methanobacteriota</taxon>
        <taxon>Stenosarchaea group</taxon>
        <taxon>Halobacteria</taxon>
        <taxon>Halobacteriales</taxon>
        <taxon>Natrialbaceae</taxon>
        <taxon>Natrialba</taxon>
    </lineage>
</organism>